<evidence type="ECO:0000313" key="1">
    <source>
        <dbReference type="EMBL" id="MEQ2180992.1"/>
    </source>
</evidence>
<accession>A0ABV0PBZ7</accession>
<name>A0ABV0PBZ7_9TELE</name>
<proteinExistence type="predicted"/>
<sequence length="106" mass="11412">MCFTVLSSVFVPRPSHSLVLVSVSHTAVISPLFPPRPDSSWLVVVVAHFSCQSFPCRKHQAVLGFSHMNKQASQSSPVNILISLASLSLGSLLGELVVYVSDCFGQ</sequence>
<dbReference type="Proteomes" id="UP001476798">
    <property type="component" value="Unassembled WGS sequence"/>
</dbReference>
<keyword evidence="2" id="KW-1185">Reference proteome</keyword>
<protein>
    <submittedName>
        <fullName evidence="1">Uncharacterized protein</fullName>
    </submittedName>
</protein>
<organism evidence="1 2">
    <name type="scientific">Goodea atripinnis</name>
    <dbReference type="NCBI Taxonomy" id="208336"/>
    <lineage>
        <taxon>Eukaryota</taxon>
        <taxon>Metazoa</taxon>
        <taxon>Chordata</taxon>
        <taxon>Craniata</taxon>
        <taxon>Vertebrata</taxon>
        <taxon>Euteleostomi</taxon>
        <taxon>Actinopterygii</taxon>
        <taxon>Neopterygii</taxon>
        <taxon>Teleostei</taxon>
        <taxon>Neoteleostei</taxon>
        <taxon>Acanthomorphata</taxon>
        <taxon>Ovalentaria</taxon>
        <taxon>Atherinomorphae</taxon>
        <taxon>Cyprinodontiformes</taxon>
        <taxon>Goodeidae</taxon>
        <taxon>Goodea</taxon>
    </lineage>
</organism>
<reference evidence="1 2" key="1">
    <citation type="submission" date="2021-06" db="EMBL/GenBank/DDBJ databases">
        <authorList>
            <person name="Palmer J.M."/>
        </authorList>
    </citation>
    <scope>NUCLEOTIDE SEQUENCE [LARGE SCALE GENOMIC DNA]</scope>
    <source>
        <strain evidence="1 2">GA_2019</strain>
        <tissue evidence="1">Muscle</tissue>
    </source>
</reference>
<gene>
    <name evidence="1" type="ORF">GOODEAATRI_006883</name>
</gene>
<dbReference type="EMBL" id="JAHRIO010070302">
    <property type="protein sequence ID" value="MEQ2180992.1"/>
    <property type="molecule type" value="Genomic_DNA"/>
</dbReference>
<evidence type="ECO:0000313" key="2">
    <source>
        <dbReference type="Proteomes" id="UP001476798"/>
    </source>
</evidence>
<comment type="caution">
    <text evidence="1">The sequence shown here is derived from an EMBL/GenBank/DDBJ whole genome shotgun (WGS) entry which is preliminary data.</text>
</comment>